<dbReference type="Proteomes" id="UP000050342">
    <property type="component" value="Unassembled WGS sequence"/>
</dbReference>
<keyword evidence="2" id="KW-1185">Reference proteome</keyword>
<name>A0A0Q0YZM5_9PSED</name>
<comment type="caution">
    <text evidence="1">The sequence shown here is derived from an EMBL/GenBank/DDBJ whole genome shotgun (WGS) entry which is preliminary data.</text>
</comment>
<proteinExistence type="predicted"/>
<protein>
    <submittedName>
        <fullName evidence="1">Uncharacterized protein</fullName>
    </submittedName>
</protein>
<organism evidence="1 2">
    <name type="scientific">Pseudomonas endophytica</name>
    <dbReference type="NCBI Taxonomy" id="1563157"/>
    <lineage>
        <taxon>Bacteria</taxon>
        <taxon>Pseudomonadati</taxon>
        <taxon>Pseudomonadota</taxon>
        <taxon>Gammaproteobacteria</taxon>
        <taxon>Pseudomonadales</taxon>
        <taxon>Pseudomonadaceae</taxon>
        <taxon>Pseudomonas</taxon>
    </lineage>
</organism>
<sequence length="118" mass="13179">MKMQHGIEYLPALVARANVSEQVHICVVLGIGGASSNPHHRPHSPQQPRVKQYRLDQHVAIPPPMEFRQYVQTEQLDVLTVVTMQLNTASVIGAAQRGDLSDTLCIQRRTDDTGHLKH</sequence>
<evidence type="ECO:0000313" key="1">
    <source>
        <dbReference type="EMBL" id="KQB55240.1"/>
    </source>
</evidence>
<gene>
    <name evidence="1" type="ORF">AQS70_19175</name>
</gene>
<dbReference type="EMBL" id="LLWH01000017">
    <property type="protein sequence ID" value="KQB55240.1"/>
    <property type="molecule type" value="Genomic_DNA"/>
</dbReference>
<dbReference type="AlphaFoldDB" id="A0A0Q0YZM5"/>
<reference evidence="1 2" key="1">
    <citation type="submission" date="2015-10" db="EMBL/GenBank/DDBJ databases">
        <title>Pseudomonas helleri sp. nov. and Pseudomonas weihenstephanensis sp. nov., isolated from raw cows milk.</title>
        <authorList>
            <person name="Von Neubeck M."/>
            <person name="Huptas C."/>
            <person name="Wenning M."/>
            <person name="Scherer S."/>
        </authorList>
    </citation>
    <scope>NUCLEOTIDE SEQUENCE [LARGE SCALE GENOMIC DNA]</scope>
    <source>
        <strain evidence="1 2">BSTT44</strain>
    </source>
</reference>
<accession>A0A0Q0YZM5</accession>
<evidence type="ECO:0000313" key="2">
    <source>
        <dbReference type="Proteomes" id="UP000050342"/>
    </source>
</evidence>